<reference evidence="18" key="1">
    <citation type="journal article" date="2012" name="Nature">
        <title>The tomato genome sequence provides insights into fleshy fruit evolution.</title>
        <authorList>
            <consortium name="Tomato Genome Consortium"/>
        </authorList>
    </citation>
    <scope>NUCLEOTIDE SEQUENCE [LARGE SCALE GENOMIC DNA]</scope>
    <source>
        <strain evidence="18">cv. Heinz 1706</strain>
    </source>
</reference>
<dbReference type="FunFam" id="1.10.510.10:FF:000069">
    <property type="entry name" value="probable serine/threonine-protein kinase At5g41260"/>
    <property type="match status" value="1"/>
</dbReference>
<evidence type="ECO:0000256" key="9">
    <source>
        <dbReference type="ARBA" id="ARBA00022741"/>
    </source>
</evidence>
<dbReference type="EnsemblPlants" id="Solyc06g076600.2.1">
    <property type="protein sequence ID" value="Solyc06g076600.2.1"/>
    <property type="gene ID" value="Solyc06g076600.2"/>
</dbReference>
<sequence length="1210" mass="134641">MERQPKQNGERKRIENEELVKYMSRLPSYLEKGENLQDKAFSVGVLDWRFLEKWRHDHVNLPCRSSVCSPSSSNTFSISSMEGSSSNSSRARSCSPAHRKIHRPTSQSYYASPPKGTHPEVKSGSCGHLKNVKPGAAKFLHENQQINLLELSKDQHPRRASRVRRSLDGETHKRTYGSEGNMKIQDRECSPKGENELVESCHRVDDFDFIEKHKSDELQVPEPDQETKSCSTYFPPESVARNQEAVKPSRQSFSCGFISAFYHGQLSPDIPSSCPLPHVAGESRMGQASSIDANDTSSSSQTIQRSAYSEKKAPSPPRVNYKQEKRSTAMLKNSITANSSETTKVRIPSPTRRLSMAIGRIGQISGIKDMMTVSQGVKHPAGQSGSDKAQDSSSLETGCNKSDTTSRARTSPLRRLLDPLLKPKTGNCDNVTGSSTKRAESPTKRSLKVKLDLKGCRSIDIDDPHSKGTHAPSTLQALLQVAVKNGLPLFTFAVDNEVNILAATVKKFSSTLKENSCWIYTFFTIHETKRKSGSWLNQAGKNTAGGIMPNVVGKMKVFDVPFSESNRQRLDTQFKTREFVLFATDARHQPNDELAAIVVKSPNRSTTCPNGSIHQDRGCNNISASGVTNPFEDLSMTAILPGGAHSLPSKGEPSSLIERWKSGGSCDCGGWDLGCQIRLLVNHRTISSCLKPERNAERFELLFQGGEQDNTPVFSLSRFKDGIFSVEFSSSLKLLQAFSICIAVLNEKWAENEQLNLSAFKEYGLEELKAATSNFSANNIVSEHGEKAPNVVFKGRLNGNGRWIAIKRFQSSAWPDSRQFLDEAKTVGQLRSKRLANLLGCCCEGDHRLLVAEFMHHETLSKHLFHWDKRPLEWSMRLRVALYLTQALDYCSSKGRELYHDLNSYRVLFDQDCEPRLSCFGLMKNSRDGKSYSTNLAFTPPEYLKTGKVTPESVVYSFGALLLDLLSGKHIPPSHALDLIRGKNYLILIDSCLEGHFSNDDGTELVQLASHCLQYEPHDRPNVKSLLTSITPLQKEKDVPSNVLMNIAHETTSPAQASLSPLGEACSTCDLTAIHEILEKAGYKEDEGIANELSFQMWANQLQETLNTRKSGDSAFRDKDFTTAIKCYTQFLEGGNVKSPTVLARRSLCYLMSEKPQEALADAMQAQVQFSNWPTAFYLQAAALFTLGMDSDARETLRDGSSLDFRRMRQ</sequence>
<name>A0A3Q7H401_SOLLC</name>
<dbReference type="Gene3D" id="1.10.510.10">
    <property type="entry name" value="Transferase(Phosphotransferase) domain 1"/>
    <property type="match status" value="1"/>
</dbReference>
<keyword evidence="8" id="KW-0519">Myristate</keyword>
<evidence type="ECO:0000256" key="2">
    <source>
        <dbReference type="ARBA" id="ARBA00008684"/>
    </source>
</evidence>
<dbReference type="Gene3D" id="1.25.40.10">
    <property type="entry name" value="Tetratricopeptide repeat domain"/>
    <property type="match status" value="1"/>
</dbReference>
<evidence type="ECO:0000256" key="4">
    <source>
        <dbReference type="ARBA" id="ARBA00022475"/>
    </source>
</evidence>
<evidence type="ECO:0000256" key="8">
    <source>
        <dbReference type="ARBA" id="ARBA00022707"/>
    </source>
</evidence>
<organism evidence="18">
    <name type="scientific">Solanum lycopersicum</name>
    <name type="common">Tomato</name>
    <name type="synonym">Lycopersicon esculentum</name>
    <dbReference type="NCBI Taxonomy" id="4081"/>
    <lineage>
        <taxon>Eukaryota</taxon>
        <taxon>Viridiplantae</taxon>
        <taxon>Streptophyta</taxon>
        <taxon>Embryophyta</taxon>
        <taxon>Tracheophyta</taxon>
        <taxon>Spermatophyta</taxon>
        <taxon>Magnoliopsida</taxon>
        <taxon>eudicotyledons</taxon>
        <taxon>Gunneridae</taxon>
        <taxon>Pentapetalae</taxon>
        <taxon>asterids</taxon>
        <taxon>lamiids</taxon>
        <taxon>Solanales</taxon>
        <taxon>Solanaceae</taxon>
        <taxon>Solanoideae</taxon>
        <taxon>Solaneae</taxon>
        <taxon>Solanum</taxon>
        <taxon>Solanum subgen. Lycopersicon</taxon>
    </lineage>
</organism>
<dbReference type="InterPro" id="IPR058209">
    <property type="entry name" value="TPR_BSK1_C"/>
</dbReference>
<evidence type="ECO:0000256" key="11">
    <source>
        <dbReference type="ARBA" id="ARBA00022840"/>
    </source>
</evidence>
<dbReference type="Pfam" id="PF12043">
    <property type="entry name" value="DUF3527"/>
    <property type="match status" value="2"/>
</dbReference>
<keyword evidence="5" id="KW-0723">Serine/threonine-protein kinase</keyword>
<keyword evidence="10" id="KW-0418">Kinase</keyword>
<comment type="catalytic activity">
    <reaction evidence="15">
        <text>L-seryl-[protein] + ATP = O-phospho-L-seryl-[protein] + ADP + H(+)</text>
        <dbReference type="Rhea" id="RHEA:17989"/>
        <dbReference type="Rhea" id="RHEA-COMP:9863"/>
        <dbReference type="Rhea" id="RHEA-COMP:11604"/>
        <dbReference type="ChEBI" id="CHEBI:15378"/>
        <dbReference type="ChEBI" id="CHEBI:29999"/>
        <dbReference type="ChEBI" id="CHEBI:30616"/>
        <dbReference type="ChEBI" id="CHEBI:83421"/>
        <dbReference type="ChEBI" id="CHEBI:456216"/>
        <dbReference type="EC" id="2.7.11.1"/>
    </reaction>
</comment>
<evidence type="ECO:0000256" key="13">
    <source>
        <dbReference type="ARBA" id="ARBA00023288"/>
    </source>
</evidence>
<evidence type="ECO:0000256" key="15">
    <source>
        <dbReference type="ARBA" id="ARBA00048679"/>
    </source>
</evidence>
<dbReference type="Pfam" id="PF25575">
    <property type="entry name" value="TPR_BSK1_C"/>
    <property type="match status" value="1"/>
</dbReference>
<feature type="compositionally biased region" description="Polar residues" evidence="16">
    <location>
        <begin position="383"/>
        <end position="409"/>
    </location>
</feature>
<evidence type="ECO:0000256" key="5">
    <source>
        <dbReference type="ARBA" id="ARBA00022527"/>
    </source>
</evidence>
<evidence type="ECO:0000313" key="18">
    <source>
        <dbReference type="EnsemblPlants" id="Solyc06g076600.2.1"/>
    </source>
</evidence>
<comment type="catalytic activity">
    <reaction evidence="14">
        <text>L-threonyl-[protein] + ATP = O-phospho-L-threonyl-[protein] + ADP + H(+)</text>
        <dbReference type="Rhea" id="RHEA:46608"/>
        <dbReference type="Rhea" id="RHEA-COMP:11060"/>
        <dbReference type="Rhea" id="RHEA-COMP:11605"/>
        <dbReference type="ChEBI" id="CHEBI:15378"/>
        <dbReference type="ChEBI" id="CHEBI:30013"/>
        <dbReference type="ChEBI" id="CHEBI:30616"/>
        <dbReference type="ChEBI" id="CHEBI:61977"/>
        <dbReference type="ChEBI" id="CHEBI:456216"/>
        <dbReference type="EC" id="2.7.11.1"/>
    </reaction>
</comment>
<feature type="region of interest" description="Disordered" evidence="16">
    <location>
        <begin position="273"/>
        <end position="349"/>
    </location>
</feature>
<evidence type="ECO:0000256" key="3">
    <source>
        <dbReference type="ARBA" id="ARBA00012513"/>
    </source>
</evidence>
<feature type="region of interest" description="Disordered" evidence="16">
    <location>
        <begin position="68"/>
        <end position="128"/>
    </location>
</feature>
<feature type="region of interest" description="Disordered" evidence="16">
    <location>
        <begin position="154"/>
        <end position="177"/>
    </location>
</feature>
<dbReference type="GO" id="GO:0005524">
    <property type="term" value="F:ATP binding"/>
    <property type="evidence" value="ECO:0007669"/>
    <property type="project" value="UniProtKB-KW"/>
</dbReference>
<dbReference type="GO" id="GO:0009742">
    <property type="term" value="P:brassinosteroid mediated signaling pathway"/>
    <property type="evidence" value="ECO:0000318"/>
    <property type="project" value="GO_Central"/>
</dbReference>
<dbReference type="FunFam" id="1.25.40.10:FF:000016">
    <property type="entry name" value="probable serine/threonine-protein kinase At4g35230"/>
    <property type="match status" value="1"/>
</dbReference>
<dbReference type="Proteomes" id="UP000004994">
    <property type="component" value="Chromosome 6"/>
</dbReference>
<feature type="compositionally biased region" description="Low complexity" evidence="16">
    <location>
        <begin position="68"/>
        <end position="95"/>
    </location>
</feature>
<feature type="region of interest" description="Disordered" evidence="16">
    <location>
        <begin position="376"/>
        <end position="444"/>
    </location>
</feature>
<dbReference type="SUPFAM" id="SSF48452">
    <property type="entry name" value="TPR-like"/>
    <property type="match status" value="1"/>
</dbReference>
<evidence type="ECO:0000259" key="17">
    <source>
        <dbReference type="PROSITE" id="PS50011"/>
    </source>
</evidence>
<dbReference type="Gramene" id="Solyc06g076600.2.1">
    <property type="protein sequence ID" value="Solyc06g076600.2.1"/>
    <property type="gene ID" value="Solyc06g076600.2"/>
</dbReference>
<reference evidence="18" key="2">
    <citation type="submission" date="2019-01" db="UniProtKB">
        <authorList>
            <consortium name="EnsemblPlants"/>
        </authorList>
    </citation>
    <scope>IDENTIFICATION</scope>
    <source>
        <strain evidence="18">cv. Heinz 1706</strain>
    </source>
</reference>
<keyword evidence="9" id="KW-0547">Nucleotide-binding</keyword>
<evidence type="ECO:0000256" key="14">
    <source>
        <dbReference type="ARBA" id="ARBA00047899"/>
    </source>
</evidence>
<feature type="compositionally biased region" description="Polar residues" evidence="16">
    <location>
        <begin position="427"/>
        <end position="436"/>
    </location>
</feature>
<dbReference type="InterPro" id="IPR011990">
    <property type="entry name" value="TPR-like_helical_dom_sf"/>
</dbReference>
<dbReference type="InterPro" id="IPR021916">
    <property type="entry name" value="DUF3527"/>
</dbReference>
<evidence type="ECO:0000256" key="1">
    <source>
        <dbReference type="ARBA" id="ARBA00004193"/>
    </source>
</evidence>
<feature type="compositionally biased region" description="Polar residues" evidence="16">
    <location>
        <begin position="330"/>
        <end position="342"/>
    </location>
</feature>
<comment type="subcellular location">
    <subcellularLocation>
        <location evidence="1">Cell membrane</location>
        <topology evidence="1">Lipid-anchor</topology>
    </subcellularLocation>
</comment>
<keyword evidence="6" id="KW-1070">Brassinosteroid signaling pathway</keyword>
<keyword evidence="7" id="KW-0808">Transferase</keyword>
<keyword evidence="11" id="KW-0067">ATP-binding</keyword>
<proteinExistence type="inferred from homology"/>
<evidence type="ECO:0000313" key="19">
    <source>
        <dbReference type="Proteomes" id="UP000004994"/>
    </source>
</evidence>
<dbReference type="InterPro" id="IPR001245">
    <property type="entry name" value="Ser-Thr/Tyr_kinase_cat_dom"/>
</dbReference>
<dbReference type="InterPro" id="IPR011009">
    <property type="entry name" value="Kinase-like_dom_sf"/>
</dbReference>
<dbReference type="InterPro" id="IPR000719">
    <property type="entry name" value="Prot_kinase_dom"/>
</dbReference>
<dbReference type="PROSITE" id="PS50011">
    <property type="entry name" value="PROTEIN_KINASE_DOM"/>
    <property type="match status" value="1"/>
</dbReference>
<feature type="domain" description="Protein kinase" evidence="17">
    <location>
        <begin position="778"/>
        <end position="1034"/>
    </location>
</feature>
<dbReference type="InParanoid" id="A0A3Q7H401"/>
<dbReference type="PANTHER" id="PTHR45863:SF46">
    <property type="entry name" value="PROTEIN KINASE DOMAIN-CONTAINING PROTEIN"/>
    <property type="match status" value="1"/>
</dbReference>
<evidence type="ECO:0000256" key="10">
    <source>
        <dbReference type="ARBA" id="ARBA00022777"/>
    </source>
</evidence>
<evidence type="ECO:0000256" key="16">
    <source>
        <dbReference type="SAM" id="MobiDB-lite"/>
    </source>
</evidence>
<dbReference type="GO" id="GO:0005886">
    <property type="term" value="C:plasma membrane"/>
    <property type="evidence" value="ECO:0007669"/>
    <property type="project" value="UniProtKB-SubCell"/>
</dbReference>
<feature type="compositionally biased region" description="Low complexity" evidence="16">
    <location>
        <begin position="288"/>
        <end position="300"/>
    </location>
</feature>
<keyword evidence="4" id="KW-1003">Cell membrane</keyword>
<dbReference type="AlphaFoldDB" id="A0A3Q7H401"/>
<dbReference type="FunCoup" id="A0A3Q7H401">
    <property type="interactions" value="1814"/>
</dbReference>
<dbReference type="EC" id="2.7.11.1" evidence="3"/>
<evidence type="ECO:0000256" key="7">
    <source>
        <dbReference type="ARBA" id="ARBA00022679"/>
    </source>
</evidence>
<keyword evidence="19" id="KW-1185">Reference proteome</keyword>
<dbReference type="SUPFAM" id="SSF56112">
    <property type="entry name" value="Protein kinase-like (PK-like)"/>
    <property type="match status" value="1"/>
</dbReference>
<evidence type="ECO:0000256" key="6">
    <source>
        <dbReference type="ARBA" id="ARBA00022626"/>
    </source>
</evidence>
<dbReference type="GO" id="GO:0004674">
    <property type="term" value="F:protein serine/threonine kinase activity"/>
    <property type="evidence" value="ECO:0007669"/>
    <property type="project" value="UniProtKB-KW"/>
</dbReference>
<dbReference type="Pfam" id="PF07714">
    <property type="entry name" value="PK_Tyr_Ser-Thr"/>
    <property type="match status" value="1"/>
</dbReference>
<keyword evidence="12" id="KW-0472">Membrane</keyword>
<dbReference type="PaxDb" id="4081-Solyc06g076590.2.1"/>
<keyword evidence="13" id="KW-0449">Lipoprotein</keyword>
<dbReference type="PANTHER" id="PTHR45863">
    <property type="entry name" value="SERINE/THREONINE-PROTEIN KINASE BSK5"/>
    <property type="match status" value="1"/>
</dbReference>
<dbReference type="Gene3D" id="3.30.200.20">
    <property type="entry name" value="Phosphorylase Kinase, domain 1"/>
    <property type="match status" value="1"/>
</dbReference>
<dbReference type="InterPro" id="IPR045845">
    <property type="entry name" value="BSK"/>
</dbReference>
<accession>A0A3Q7H401</accession>
<protein>
    <recommendedName>
        <fullName evidence="3">non-specific serine/threonine protein kinase</fullName>
        <ecNumber evidence="3">2.7.11.1</ecNumber>
    </recommendedName>
</protein>
<comment type="similarity">
    <text evidence="2">Belongs to the protein kinase superfamily. Ser/Thr protein kinase family.</text>
</comment>
<dbReference type="STRING" id="4081.A0A3Q7H401"/>
<evidence type="ECO:0000256" key="12">
    <source>
        <dbReference type="ARBA" id="ARBA00023136"/>
    </source>
</evidence>
<dbReference type="FunFam" id="3.30.200.20:FF:000154">
    <property type="entry name" value="probable serine/threonine-protein kinase At4g35230"/>
    <property type="match status" value="1"/>
</dbReference>